<comment type="caution">
    <text evidence="2">The sequence shown here is derived from an EMBL/GenBank/DDBJ whole genome shotgun (WGS) entry which is preliminary data.</text>
</comment>
<dbReference type="AlphaFoldDB" id="N8WRY6"/>
<dbReference type="HOGENOM" id="CLU_108023_0_0_6"/>
<keyword evidence="3" id="KW-1185">Reference proteome</keyword>
<proteinExistence type="predicted"/>
<protein>
    <recommendedName>
        <fullName evidence="4">Gp5/Type VI secretion system Vgr protein OB-fold domain-containing protein</fullName>
    </recommendedName>
</protein>
<feature type="region of interest" description="Disordered" evidence="1">
    <location>
        <begin position="151"/>
        <end position="179"/>
    </location>
</feature>
<evidence type="ECO:0000256" key="1">
    <source>
        <dbReference type="SAM" id="MobiDB-lite"/>
    </source>
</evidence>
<dbReference type="RefSeq" id="WP_004811544.1">
    <property type="nucleotide sequence ID" value="NZ_KB849446.1"/>
</dbReference>
<organism evidence="2 3">
    <name type="scientific">Acinetobacter schindleri NIPH 900</name>
    <dbReference type="NCBI Taxonomy" id="1217675"/>
    <lineage>
        <taxon>Bacteria</taxon>
        <taxon>Pseudomonadati</taxon>
        <taxon>Pseudomonadota</taxon>
        <taxon>Gammaproteobacteria</taxon>
        <taxon>Moraxellales</taxon>
        <taxon>Moraxellaceae</taxon>
        <taxon>Acinetobacter</taxon>
    </lineage>
</organism>
<dbReference type="Proteomes" id="UP000018438">
    <property type="component" value="Unassembled WGS sequence"/>
</dbReference>
<evidence type="ECO:0000313" key="2">
    <source>
        <dbReference type="EMBL" id="ENV14756.1"/>
    </source>
</evidence>
<accession>N8WRY6</accession>
<name>N8WRY6_9GAMM</name>
<dbReference type="EMBL" id="APPI01000003">
    <property type="protein sequence ID" value="ENV14756.1"/>
    <property type="molecule type" value="Genomic_DNA"/>
</dbReference>
<sequence>MNKNYSGDWPAKIVSYDAKSRTARIDIPTVTDGLEGGIVATFAYPVGDDDLDTERQILPGADCYIFFQQGDPYSPVIWAFRSHGTGAVVDVRRIRQKNIELLAAANITLNAAEVINLKAKQVIIDAELVVNGDSNLKQKLTVTGESDLQGTTKVEGKPYKSHGHLNVQNGSGTSGGVAP</sequence>
<evidence type="ECO:0000313" key="3">
    <source>
        <dbReference type="Proteomes" id="UP000018438"/>
    </source>
</evidence>
<reference evidence="2 3" key="1">
    <citation type="submission" date="2013-02" db="EMBL/GenBank/DDBJ databases">
        <title>The Genome Sequence of Acinetobacter schindleri NIPH 900.</title>
        <authorList>
            <consortium name="The Broad Institute Genome Sequencing Platform"/>
            <consortium name="The Broad Institute Genome Sequencing Center for Infectious Disease"/>
            <person name="Cerqueira G."/>
            <person name="Feldgarden M."/>
            <person name="Courvalin P."/>
            <person name="Perichon B."/>
            <person name="Grillot-Courvalin C."/>
            <person name="Clermont D."/>
            <person name="Rocha E."/>
            <person name="Yoon E.-J."/>
            <person name="Nemec A."/>
            <person name="Walker B."/>
            <person name="Young S.K."/>
            <person name="Zeng Q."/>
            <person name="Gargeya S."/>
            <person name="Fitzgerald M."/>
            <person name="Haas B."/>
            <person name="Abouelleil A."/>
            <person name="Alvarado L."/>
            <person name="Arachchi H.M."/>
            <person name="Berlin A.M."/>
            <person name="Chapman S.B."/>
            <person name="Dewar J."/>
            <person name="Goldberg J."/>
            <person name="Griggs A."/>
            <person name="Gujja S."/>
            <person name="Hansen M."/>
            <person name="Howarth C."/>
            <person name="Imamovic A."/>
            <person name="Larimer J."/>
            <person name="McCowan C."/>
            <person name="Murphy C."/>
            <person name="Neiman D."/>
            <person name="Pearson M."/>
            <person name="Priest M."/>
            <person name="Roberts A."/>
            <person name="Saif S."/>
            <person name="Shea T."/>
            <person name="Sisk P."/>
            <person name="Sykes S."/>
            <person name="Wortman J."/>
            <person name="Nusbaum C."/>
            <person name="Birren B."/>
        </authorList>
    </citation>
    <scope>NUCLEOTIDE SEQUENCE [LARGE SCALE GENOMIC DNA]</scope>
    <source>
        <strain evidence="2 3">NIPH 900</strain>
    </source>
</reference>
<gene>
    <name evidence="2" type="ORF">F965_00102</name>
</gene>
<dbReference type="PATRIC" id="fig|1217675.3.peg.96"/>
<evidence type="ECO:0008006" key="4">
    <source>
        <dbReference type="Google" id="ProtNLM"/>
    </source>
</evidence>